<gene>
    <name evidence="1" type="ORF">BSZ18_13045</name>
</gene>
<organism evidence="1 2">
    <name type="scientific">Bradyrhizobium canariense</name>
    <dbReference type="NCBI Taxonomy" id="255045"/>
    <lineage>
        <taxon>Bacteria</taxon>
        <taxon>Pseudomonadati</taxon>
        <taxon>Pseudomonadota</taxon>
        <taxon>Alphaproteobacteria</taxon>
        <taxon>Hyphomicrobiales</taxon>
        <taxon>Nitrobacteraceae</taxon>
        <taxon>Bradyrhizobium</taxon>
    </lineage>
</organism>
<name>A0A1X3HAE0_9BRAD</name>
<reference evidence="1 2" key="1">
    <citation type="submission" date="2017-03" db="EMBL/GenBank/DDBJ databases">
        <title>Whole genome sequences of fourteen strains of Bradyrhizobium canariense and one strain of Bradyrhizobium japonicum isolated from Lupinus (Papilionoideae: Genisteae) species in Algeria.</title>
        <authorList>
            <person name="Crovadore J."/>
            <person name="Chekireb D."/>
            <person name="Brachmann A."/>
            <person name="Chablais R."/>
            <person name="Cochard B."/>
            <person name="Lefort F."/>
        </authorList>
    </citation>
    <scope>NUCLEOTIDE SEQUENCE [LARGE SCALE GENOMIC DNA]</scope>
    <source>
        <strain evidence="1 2">UBMA195</strain>
    </source>
</reference>
<evidence type="ECO:0000313" key="1">
    <source>
        <dbReference type="EMBL" id="OSJ12447.1"/>
    </source>
</evidence>
<protein>
    <submittedName>
        <fullName evidence="1">Uncharacterized protein</fullName>
    </submittedName>
</protein>
<dbReference type="RefSeq" id="WP_085359730.1">
    <property type="nucleotide sequence ID" value="NZ_NAFD01000183.1"/>
</dbReference>
<accession>A0A1X3HAE0</accession>
<comment type="caution">
    <text evidence="1">The sequence shown here is derived from an EMBL/GenBank/DDBJ whole genome shotgun (WGS) entry which is preliminary data.</text>
</comment>
<dbReference type="AlphaFoldDB" id="A0A1X3HAE0"/>
<evidence type="ECO:0000313" key="2">
    <source>
        <dbReference type="Proteomes" id="UP000193553"/>
    </source>
</evidence>
<proteinExistence type="predicted"/>
<dbReference type="EMBL" id="NAFI01000166">
    <property type="protein sequence ID" value="OSJ12447.1"/>
    <property type="molecule type" value="Genomic_DNA"/>
</dbReference>
<sequence length="110" mass="12155">MAEQATAEAANAFAHVFRANLPVEVAIDVHRATGRQCAAPDDEQSRSAMHFALQSVLFAATPTAEDLRRQLDYVSALPVESWAWSGKAPEIAREEWLRGISRCLTWITSD</sequence>
<dbReference type="Proteomes" id="UP000193553">
    <property type="component" value="Unassembled WGS sequence"/>
</dbReference>